<protein>
    <recommendedName>
        <fullName evidence="3">Ribosome maturation factor RimP</fullName>
    </recommendedName>
</protein>
<dbReference type="PANTHER" id="PTHR33867">
    <property type="entry name" value="RIBOSOME MATURATION FACTOR RIMP"/>
    <property type="match status" value="1"/>
</dbReference>
<dbReference type="Gene3D" id="3.30.300.70">
    <property type="entry name" value="RimP-like superfamily, N-terminal"/>
    <property type="match status" value="1"/>
</dbReference>
<organism evidence="5 6">
    <name type="scientific">Egibacter rhizosphaerae</name>
    <dbReference type="NCBI Taxonomy" id="1670831"/>
    <lineage>
        <taxon>Bacteria</taxon>
        <taxon>Bacillati</taxon>
        <taxon>Actinomycetota</taxon>
        <taxon>Nitriliruptoria</taxon>
        <taxon>Egibacterales</taxon>
        <taxon>Egibacteraceae</taxon>
        <taxon>Egibacter</taxon>
    </lineage>
</organism>
<keyword evidence="1 3" id="KW-0963">Cytoplasm</keyword>
<dbReference type="InterPro" id="IPR036847">
    <property type="entry name" value="RimP_C_sf"/>
</dbReference>
<comment type="function">
    <text evidence="3">Required for maturation of 30S ribosomal subunits.</text>
</comment>
<evidence type="ECO:0000256" key="1">
    <source>
        <dbReference type="ARBA" id="ARBA00022490"/>
    </source>
</evidence>
<evidence type="ECO:0000256" key="3">
    <source>
        <dbReference type="HAMAP-Rule" id="MF_01077"/>
    </source>
</evidence>
<dbReference type="OrthoDB" id="9805006at2"/>
<keyword evidence="6" id="KW-1185">Reference proteome</keyword>
<dbReference type="GO" id="GO:0006412">
    <property type="term" value="P:translation"/>
    <property type="evidence" value="ECO:0007669"/>
    <property type="project" value="TreeGrafter"/>
</dbReference>
<evidence type="ECO:0000313" key="6">
    <source>
        <dbReference type="Proteomes" id="UP000291469"/>
    </source>
</evidence>
<dbReference type="GO" id="GO:0000028">
    <property type="term" value="P:ribosomal small subunit assembly"/>
    <property type="evidence" value="ECO:0007669"/>
    <property type="project" value="TreeGrafter"/>
</dbReference>
<dbReference type="PANTHER" id="PTHR33867:SF1">
    <property type="entry name" value="RIBOSOME MATURATION FACTOR RIMP"/>
    <property type="match status" value="1"/>
</dbReference>
<dbReference type="EMBL" id="CP036402">
    <property type="protein sequence ID" value="QBI18949.1"/>
    <property type="molecule type" value="Genomic_DNA"/>
</dbReference>
<dbReference type="InterPro" id="IPR035956">
    <property type="entry name" value="RimP_N_sf"/>
</dbReference>
<dbReference type="Pfam" id="PF02576">
    <property type="entry name" value="RimP_N"/>
    <property type="match status" value="1"/>
</dbReference>
<reference evidence="5 6" key="1">
    <citation type="submission" date="2019-01" db="EMBL/GenBank/DDBJ databases">
        <title>Egibacter rhizosphaerae EGI 80759T.</title>
        <authorList>
            <person name="Chen D.-D."/>
            <person name="Tian Y."/>
            <person name="Jiao J.-Y."/>
            <person name="Zhang X.-T."/>
            <person name="Zhang Y.-G."/>
            <person name="Zhang Y."/>
            <person name="Xiao M."/>
            <person name="Shu W.-S."/>
            <person name="Li W.-J."/>
        </authorList>
    </citation>
    <scope>NUCLEOTIDE SEQUENCE [LARGE SCALE GENOMIC DNA]</scope>
    <source>
        <strain evidence="5 6">EGI 80759</strain>
    </source>
</reference>
<dbReference type="FunFam" id="3.30.300.70:FF:000001">
    <property type="entry name" value="Ribosome maturation factor RimP"/>
    <property type="match status" value="1"/>
</dbReference>
<dbReference type="HAMAP" id="MF_01077">
    <property type="entry name" value="RimP"/>
    <property type="match status" value="1"/>
</dbReference>
<evidence type="ECO:0000313" key="5">
    <source>
        <dbReference type="EMBL" id="QBI18949.1"/>
    </source>
</evidence>
<dbReference type="InterPro" id="IPR003728">
    <property type="entry name" value="Ribosome_maturation_RimP"/>
</dbReference>
<evidence type="ECO:0000259" key="4">
    <source>
        <dbReference type="Pfam" id="PF02576"/>
    </source>
</evidence>
<feature type="domain" description="Ribosome maturation factor RimP N-terminal" evidence="4">
    <location>
        <begin position="10"/>
        <end position="82"/>
    </location>
</feature>
<comment type="similarity">
    <text evidence="3">Belongs to the RimP family.</text>
</comment>
<dbReference type="Proteomes" id="UP000291469">
    <property type="component" value="Chromosome"/>
</dbReference>
<proteinExistence type="inferred from homology"/>
<name>A0A411YCM0_9ACTN</name>
<dbReference type="SUPFAM" id="SSF75420">
    <property type="entry name" value="YhbC-like, N-terminal domain"/>
    <property type="match status" value="1"/>
</dbReference>
<dbReference type="KEGG" id="erz:ER308_04925"/>
<dbReference type="AlphaFoldDB" id="A0A411YCM0"/>
<comment type="subcellular location">
    <subcellularLocation>
        <location evidence="3">Cytoplasm</location>
    </subcellularLocation>
</comment>
<gene>
    <name evidence="3" type="primary">rimP</name>
    <name evidence="5" type="ORF">ER308_04925</name>
</gene>
<dbReference type="SUPFAM" id="SSF74942">
    <property type="entry name" value="YhbC-like, C-terminal domain"/>
    <property type="match status" value="1"/>
</dbReference>
<keyword evidence="2 3" id="KW-0690">Ribosome biogenesis</keyword>
<evidence type="ECO:0000256" key="2">
    <source>
        <dbReference type="ARBA" id="ARBA00022517"/>
    </source>
</evidence>
<sequence>MTLEGRIRELAEPVAREASLDLVDVEVKGGGAQRLVRVTVDRKGGVTIEACQELSRRLSVALDEQDPVEGGYKLEVTSPGTDHPLQDREAFERVEGRAVLVQRDEGDGRVQQLRGTVTGADDSAVVLDVDGRSIRVPYAEIVKATQTLPW</sequence>
<dbReference type="GO" id="GO:0005829">
    <property type="term" value="C:cytosol"/>
    <property type="evidence" value="ECO:0007669"/>
    <property type="project" value="TreeGrafter"/>
</dbReference>
<dbReference type="InterPro" id="IPR028989">
    <property type="entry name" value="RimP_N"/>
</dbReference>
<dbReference type="RefSeq" id="WP_131153946.1">
    <property type="nucleotide sequence ID" value="NZ_CP036402.1"/>
</dbReference>
<accession>A0A411YCM0</accession>